<reference evidence="7 8" key="1">
    <citation type="journal article" date="2023" name="Elife">
        <title>Identification of key yeast species and microbe-microbe interactions impacting larval growth of Drosophila in the wild.</title>
        <authorList>
            <person name="Mure A."/>
            <person name="Sugiura Y."/>
            <person name="Maeda R."/>
            <person name="Honda K."/>
            <person name="Sakurai N."/>
            <person name="Takahashi Y."/>
            <person name="Watada M."/>
            <person name="Katoh T."/>
            <person name="Gotoh A."/>
            <person name="Gotoh Y."/>
            <person name="Taniguchi I."/>
            <person name="Nakamura K."/>
            <person name="Hayashi T."/>
            <person name="Katayama T."/>
            <person name="Uemura T."/>
            <person name="Hattori Y."/>
        </authorList>
    </citation>
    <scope>NUCLEOTIDE SEQUENCE [LARGE SCALE GENOMIC DNA]</scope>
    <source>
        <strain evidence="7 8">KH-74</strain>
    </source>
</reference>
<keyword evidence="5" id="KW-0812">Transmembrane</keyword>
<dbReference type="AlphaFoldDB" id="A0AAV5RRC9"/>
<dbReference type="GO" id="GO:0006487">
    <property type="term" value="P:protein N-linked glycosylation"/>
    <property type="evidence" value="ECO:0007669"/>
    <property type="project" value="TreeGrafter"/>
</dbReference>
<dbReference type="PANTHER" id="PTHR31121">
    <property type="entry name" value="ALPHA-1,2 MANNOSYLTRANSFERASE KTR1"/>
    <property type="match status" value="1"/>
</dbReference>
<evidence type="ECO:0000256" key="6">
    <source>
        <dbReference type="PIRSR" id="PIRSR018153-1"/>
    </source>
</evidence>
<dbReference type="PIRSF" id="PIRSF018153">
    <property type="entry name" value="Glyco_trans_15"/>
    <property type="match status" value="1"/>
</dbReference>
<proteinExistence type="inferred from homology"/>
<name>A0AAV5RRC9_MAUHU</name>
<keyword evidence="3 7" id="KW-0328">Glycosyltransferase</keyword>
<evidence type="ECO:0000313" key="7">
    <source>
        <dbReference type="EMBL" id="GMM53712.1"/>
    </source>
</evidence>
<gene>
    <name evidence="7" type="ORF">DAKH74_003280</name>
</gene>
<evidence type="ECO:0000313" key="8">
    <source>
        <dbReference type="Proteomes" id="UP001377567"/>
    </source>
</evidence>
<evidence type="ECO:0000256" key="2">
    <source>
        <dbReference type="ARBA" id="ARBA00007677"/>
    </source>
</evidence>
<protein>
    <submittedName>
        <fullName evidence="7">Mannosyltransferase</fullName>
    </submittedName>
</protein>
<keyword evidence="4" id="KW-0808">Transferase</keyword>
<comment type="subcellular location">
    <subcellularLocation>
        <location evidence="1">Membrane</location>
        <topology evidence="1">Single-pass type II membrane protein</topology>
    </subcellularLocation>
</comment>
<dbReference type="PANTHER" id="PTHR31121:SF2">
    <property type="entry name" value="MANNOSYLTRANSFERASE KTR5-RELATED"/>
    <property type="match status" value="1"/>
</dbReference>
<dbReference type="GO" id="GO:0000032">
    <property type="term" value="P:cell wall mannoprotein biosynthetic process"/>
    <property type="evidence" value="ECO:0007669"/>
    <property type="project" value="TreeGrafter"/>
</dbReference>
<keyword evidence="8" id="KW-1185">Reference proteome</keyword>
<evidence type="ECO:0000256" key="3">
    <source>
        <dbReference type="ARBA" id="ARBA00022676"/>
    </source>
</evidence>
<comment type="similarity">
    <text evidence="2">Belongs to the glycosyltransferase 15 family.</text>
</comment>
<dbReference type="InterPro" id="IPR002685">
    <property type="entry name" value="Glyco_trans_15"/>
</dbReference>
<evidence type="ECO:0000256" key="4">
    <source>
        <dbReference type="ARBA" id="ARBA00022679"/>
    </source>
</evidence>
<dbReference type="Pfam" id="PF01793">
    <property type="entry name" value="Glyco_transf_15"/>
    <property type="match status" value="2"/>
</dbReference>
<dbReference type="InterPro" id="IPR029044">
    <property type="entry name" value="Nucleotide-diphossugar_trans"/>
</dbReference>
<dbReference type="GO" id="GO:0005794">
    <property type="term" value="C:Golgi apparatus"/>
    <property type="evidence" value="ECO:0007669"/>
    <property type="project" value="TreeGrafter"/>
</dbReference>
<dbReference type="GO" id="GO:0016020">
    <property type="term" value="C:membrane"/>
    <property type="evidence" value="ECO:0007669"/>
    <property type="project" value="UniProtKB-SubCell"/>
</dbReference>
<organism evidence="7 8">
    <name type="scientific">Maudiozyma humilis</name>
    <name type="common">Sour dough yeast</name>
    <name type="synonym">Kazachstania humilis</name>
    <dbReference type="NCBI Taxonomy" id="51915"/>
    <lineage>
        <taxon>Eukaryota</taxon>
        <taxon>Fungi</taxon>
        <taxon>Dikarya</taxon>
        <taxon>Ascomycota</taxon>
        <taxon>Saccharomycotina</taxon>
        <taxon>Saccharomycetes</taxon>
        <taxon>Saccharomycetales</taxon>
        <taxon>Saccharomycetaceae</taxon>
        <taxon>Maudiozyma</taxon>
    </lineage>
</organism>
<dbReference type="GO" id="GO:0000026">
    <property type="term" value="F:alpha-1,2-mannosyltransferase activity"/>
    <property type="evidence" value="ECO:0007669"/>
    <property type="project" value="TreeGrafter"/>
</dbReference>
<feature type="active site" description="Nucleophile" evidence="6">
    <location>
        <position position="364"/>
    </location>
</feature>
<evidence type="ECO:0000256" key="1">
    <source>
        <dbReference type="ARBA" id="ARBA00004606"/>
    </source>
</evidence>
<dbReference type="Proteomes" id="UP001377567">
    <property type="component" value="Unassembled WGS sequence"/>
</dbReference>
<dbReference type="EMBL" id="BTGD01000001">
    <property type="protein sequence ID" value="GMM53712.1"/>
    <property type="molecule type" value="Genomic_DNA"/>
</dbReference>
<accession>A0AAV5RRC9</accession>
<sequence length="530" mass="62701">MLRLSPRFRLYRDRHKRAVTVGSVLLGLLTIAFAARTWYRYAHPAPPKFHWYSKQDLGTPTQHPFFMGCNDVQAYMNADDYRRVDATFVMLTRNQELDDVVKTLQSIEEHFNQWFHYPYVFLNDEPFTQEFMDTVTRTATAEVQFGTLSELEWDFPQEVHDTFEFKERVEDQGDRGIMYGSMESYHKMCRFYSGVFFKHPLVRAHDWYWRIEPDVEFFCDITYDPFWEMIRNDKEYGFTVMIPELYWSIPSLFRSTRSFIKENNIELGTLWKLLTNSYHYGNTNDTFLDKTVYNDDNLSERMSEKVIIDKLLEDTAKGELNLDSTKDTIRLQHLINRATTVPPVFEDTFDKEEYNLCHFWSNFEIAKRTVFDNPTYEQYFKHLEADGGFWKERWGDAPVHSLGLALTLDFENVHYFKDIGYMHSSLPHCPRNAFPKENVFYVPGDDRFARPAGTQYDPSFDYGSGCRCRCPRNLPDIEDGCYPCMDKWLELAHGVEKNTNFANGAYYSPVDLDVVEKDFDIAYEQASWEN</sequence>
<dbReference type="SUPFAM" id="SSF53448">
    <property type="entry name" value="Nucleotide-diphospho-sugar transferases"/>
    <property type="match status" value="1"/>
</dbReference>
<dbReference type="Gene3D" id="3.90.550.10">
    <property type="entry name" value="Spore Coat Polysaccharide Biosynthesis Protein SpsA, Chain A"/>
    <property type="match status" value="1"/>
</dbReference>
<comment type="caution">
    <text evidence="7">The sequence shown here is derived from an EMBL/GenBank/DDBJ whole genome shotgun (WGS) entry which is preliminary data.</text>
</comment>
<evidence type="ECO:0000256" key="5">
    <source>
        <dbReference type="ARBA" id="ARBA00022968"/>
    </source>
</evidence>
<keyword evidence="5" id="KW-0735">Signal-anchor</keyword>